<dbReference type="SUPFAM" id="SSF57850">
    <property type="entry name" value="RING/U-box"/>
    <property type="match status" value="1"/>
</dbReference>
<evidence type="ECO:0000313" key="7">
    <source>
        <dbReference type="Ensembl" id="ENSCGRP00001002883.1"/>
    </source>
</evidence>
<dbReference type="Ensembl" id="ENSCGRT00001003995.1">
    <property type="protein sequence ID" value="ENSCGRP00001002883.1"/>
    <property type="gene ID" value="ENSCGRG00001003323.1"/>
</dbReference>
<dbReference type="GO" id="GO:0043161">
    <property type="term" value="P:proteasome-mediated ubiquitin-dependent protein catabolic process"/>
    <property type="evidence" value="ECO:0007669"/>
    <property type="project" value="Ensembl"/>
</dbReference>
<keyword evidence="2 4" id="KW-0863">Zinc-finger</keyword>
<dbReference type="PROSITE" id="PS50119">
    <property type="entry name" value="ZF_BBOX"/>
    <property type="match status" value="1"/>
</dbReference>
<reference evidence="7" key="2">
    <citation type="submission" date="2025-09" db="UniProtKB">
        <authorList>
            <consortium name="Ensembl"/>
        </authorList>
    </citation>
    <scope>IDENTIFICATION</scope>
</reference>
<dbReference type="InterPro" id="IPR003877">
    <property type="entry name" value="SPRY_dom"/>
</dbReference>
<dbReference type="InterPro" id="IPR001870">
    <property type="entry name" value="B30.2/SPRY"/>
</dbReference>
<dbReference type="PROSITE" id="PS50188">
    <property type="entry name" value="B302_SPRY"/>
    <property type="match status" value="1"/>
</dbReference>
<dbReference type="AlphaFoldDB" id="A0A8C2LFE3"/>
<dbReference type="SUPFAM" id="SSF49899">
    <property type="entry name" value="Concanavalin A-like lectins/glucanases"/>
    <property type="match status" value="1"/>
</dbReference>
<dbReference type="CDD" id="cd15815">
    <property type="entry name" value="SPRY_PRY_TRIM38"/>
    <property type="match status" value="1"/>
</dbReference>
<accession>A0A8C2LFE3</accession>
<dbReference type="Pfam" id="PF00622">
    <property type="entry name" value="SPRY"/>
    <property type="match status" value="1"/>
</dbReference>
<dbReference type="InterPro" id="IPR043136">
    <property type="entry name" value="B30.2/SPRY_sf"/>
</dbReference>
<keyword evidence="3" id="KW-0862">Zinc</keyword>
<dbReference type="GO" id="GO:0070936">
    <property type="term" value="P:protein K48-linked ubiquitination"/>
    <property type="evidence" value="ECO:0007669"/>
    <property type="project" value="Ensembl"/>
</dbReference>
<keyword evidence="1" id="KW-0479">Metal-binding</keyword>
<dbReference type="Gene3D" id="3.30.160.60">
    <property type="entry name" value="Classic Zinc Finger"/>
    <property type="match status" value="1"/>
</dbReference>
<dbReference type="Gene3D" id="2.60.120.920">
    <property type="match status" value="1"/>
</dbReference>
<proteinExistence type="predicted"/>
<evidence type="ECO:0000256" key="2">
    <source>
        <dbReference type="ARBA" id="ARBA00022771"/>
    </source>
</evidence>
<feature type="domain" description="B30.2/SPRY" evidence="6">
    <location>
        <begin position="253"/>
        <end position="436"/>
    </location>
</feature>
<dbReference type="InterPro" id="IPR003879">
    <property type="entry name" value="Butyrophylin_SPRY"/>
</dbReference>
<evidence type="ECO:0000259" key="5">
    <source>
        <dbReference type="PROSITE" id="PS50119"/>
    </source>
</evidence>
<protein>
    <submittedName>
        <fullName evidence="7">Tripartite motif-containing 38</fullName>
    </submittedName>
</protein>
<dbReference type="GO" id="GO:0050687">
    <property type="term" value="P:negative regulation of defense response to virus"/>
    <property type="evidence" value="ECO:0007669"/>
    <property type="project" value="Ensembl"/>
</dbReference>
<evidence type="ECO:0000313" key="8">
    <source>
        <dbReference type="Proteomes" id="UP000694386"/>
    </source>
</evidence>
<dbReference type="PRINTS" id="PR01407">
    <property type="entry name" value="BUTYPHLNCDUF"/>
</dbReference>
<dbReference type="InterPro" id="IPR050143">
    <property type="entry name" value="TRIM/RBCC"/>
</dbReference>
<dbReference type="InterPro" id="IPR035790">
    <property type="entry name" value="SPRY/PRY_TRIM38"/>
</dbReference>
<dbReference type="FunFam" id="2.60.120.920:FF:000004">
    <property type="entry name" value="Butyrophilin subfamily 1 member A1"/>
    <property type="match status" value="1"/>
</dbReference>
<dbReference type="GO" id="GO:0032648">
    <property type="term" value="P:regulation of interferon-beta production"/>
    <property type="evidence" value="ECO:0007669"/>
    <property type="project" value="Ensembl"/>
</dbReference>
<dbReference type="Gene3D" id="3.30.40.10">
    <property type="entry name" value="Zinc/RING finger domain, C3HC4 (zinc finger)"/>
    <property type="match status" value="1"/>
</dbReference>
<dbReference type="OMA" id="FRVYQHS"/>
<reference evidence="7" key="1">
    <citation type="submission" date="2025-08" db="UniProtKB">
        <authorList>
            <consortium name="Ensembl"/>
        </authorList>
    </citation>
    <scope>IDENTIFICATION</scope>
</reference>
<dbReference type="Pfam" id="PF00643">
    <property type="entry name" value="zf-B_box"/>
    <property type="match status" value="1"/>
</dbReference>
<dbReference type="PANTHER" id="PTHR24103">
    <property type="entry name" value="E3 UBIQUITIN-PROTEIN LIGASE TRIM"/>
    <property type="match status" value="1"/>
</dbReference>
<evidence type="ECO:0000256" key="1">
    <source>
        <dbReference type="ARBA" id="ARBA00022723"/>
    </source>
</evidence>
<dbReference type="InterPro" id="IPR013320">
    <property type="entry name" value="ConA-like_dom_sf"/>
</dbReference>
<feature type="domain" description="B box-type" evidence="5">
    <location>
        <begin position="83"/>
        <end position="124"/>
    </location>
</feature>
<evidence type="ECO:0000259" key="6">
    <source>
        <dbReference type="PROSITE" id="PS50188"/>
    </source>
</evidence>
<dbReference type="GO" id="GO:0008270">
    <property type="term" value="F:zinc ion binding"/>
    <property type="evidence" value="ECO:0007669"/>
    <property type="project" value="UniProtKB-KW"/>
</dbReference>
<dbReference type="GO" id="GO:0045070">
    <property type="term" value="P:positive regulation of viral genome replication"/>
    <property type="evidence" value="ECO:0007669"/>
    <property type="project" value="Ensembl"/>
</dbReference>
<dbReference type="SMART" id="SM00336">
    <property type="entry name" value="BBOX"/>
    <property type="match status" value="1"/>
</dbReference>
<dbReference type="Proteomes" id="UP000694386">
    <property type="component" value="Unplaced"/>
</dbReference>
<dbReference type="Pfam" id="PF13765">
    <property type="entry name" value="PRY"/>
    <property type="match status" value="1"/>
</dbReference>
<evidence type="ECO:0000256" key="3">
    <source>
        <dbReference type="ARBA" id="ARBA00022833"/>
    </source>
</evidence>
<dbReference type="InterPro" id="IPR000315">
    <property type="entry name" value="Znf_B-box"/>
</dbReference>
<name>A0A8C2LFE3_CRIGR</name>
<dbReference type="InterPro" id="IPR006574">
    <property type="entry name" value="PRY"/>
</dbReference>
<sequence length="436" mass="51023">MGLNFSMIKMIEISSCSILSINCGHSYWKSCIQSYYNKVSPKTELKIMLGCPLCRSPFSLENLRPHKELENIIDVIKEMEGKDDEMLCEDHDEKLDLLCEDEGQLLCWSCNWEAWHKGHSVALVEDMYQGYKEKHENTVTKLSELRKDDKFQIHLMTTEINTWKLRDARRTWIQSSFKNIQNFLHEEEKSYLWRLENEEEQVLRRLKGYEELEAKCQGSPRKILQGVKNTLSRCEAMNLETLKVDFLKVNMTCNVSELYFDVETLVRHHHVSVTLDPSRAHRDLTLSKDQRQVTYRHYHKKLEASAKRFYVLPCVLGSKEFPSGRYYFEVSIENASTWDMGACTEDVPRGFHMKEPELGYWTIKMCEEDGLVALTSTPTPLCLIFLDYEAGVVSFYNITTGSHIFAFPKASFWDTLRLFFQVYENSPLFLPARNDQ</sequence>
<dbReference type="SMART" id="SM00449">
    <property type="entry name" value="SPRY"/>
    <property type="match status" value="1"/>
</dbReference>
<dbReference type="SUPFAM" id="SSF57845">
    <property type="entry name" value="B-box zinc-binding domain"/>
    <property type="match status" value="1"/>
</dbReference>
<dbReference type="SMART" id="SM00589">
    <property type="entry name" value="PRY"/>
    <property type="match status" value="1"/>
</dbReference>
<dbReference type="GO" id="GO:0061630">
    <property type="term" value="F:ubiquitin protein ligase activity"/>
    <property type="evidence" value="ECO:0007669"/>
    <property type="project" value="Ensembl"/>
</dbReference>
<organism evidence="7 8">
    <name type="scientific">Cricetulus griseus</name>
    <name type="common">Chinese hamster</name>
    <name type="synonym">Cricetulus barabensis griseus</name>
    <dbReference type="NCBI Taxonomy" id="10029"/>
    <lineage>
        <taxon>Eukaryota</taxon>
        <taxon>Metazoa</taxon>
        <taxon>Chordata</taxon>
        <taxon>Craniata</taxon>
        <taxon>Vertebrata</taxon>
        <taxon>Euteleostomi</taxon>
        <taxon>Mammalia</taxon>
        <taxon>Eutheria</taxon>
        <taxon>Euarchontoglires</taxon>
        <taxon>Glires</taxon>
        <taxon>Rodentia</taxon>
        <taxon>Myomorpha</taxon>
        <taxon>Muroidea</taxon>
        <taxon>Cricetidae</taxon>
        <taxon>Cricetinae</taxon>
        <taxon>Cricetulus</taxon>
    </lineage>
</organism>
<dbReference type="InterPro" id="IPR013083">
    <property type="entry name" value="Znf_RING/FYVE/PHD"/>
</dbReference>
<evidence type="ECO:0000256" key="4">
    <source>
        <dbReference type="PROSITE-ProRule" id="PRU00024"/>
    </source>
</evidence>